<sequence>MYLIKKLISLQPLLTSKFINLLKFKKLTSKKKQLQWGFDNIKLNNKQIKCTDIFFVLIRPDKSKILNSSYHLTNKMH</sequence>
<dbReference type="Proteomes" id="UP000276133">
    <property type="component" value="Unassembled WGS sequence"/>
</dbReference>
<protein>
    <submittedName>
        <fullName evidence="1">Uncharacterized protein</fullName>
    </submittedName>
</protein>
<dbReference type="AlphaFoldDB" id="A0A3M7QFI4"/>
<dbReference type="EMBL" id="REGN01006318">
    <property type="protein sequence ID" value="RNA10023.1"/>
    <property type="molecule type" value="Genomic_DNA"/>
</dbReference>
<evidence type="ECO:0000313" key="1">
    <source>
        <dbReference type="EMBL" id="RNA10023.1"/>
    </source>
</evidence>
<evidence type="ECO:0000313" key="2">
    <source>
        <dbReference type="Proteomes" id="UP000276133"/>
    </source>
</evidence>
<name>A0A3M7QFI4_BRAPC</name>
<accession>A0A3M7QFI4</accession>
<organism evidence="1 2">
    <name type="scientific">Brachionus plicatilis</name>
    <name type="common">Marine rotifer</name>
    <name type="synonym">Brachionus muelleri</name>
    <dbReference type="NCBI Taxonomy" id="10195"/>
    <lineage>
        <taxon>Eukaryota</taxon>
        <taxon>Metazoa</taxon>
        <taxon>Spiralia</taxon>
        <taxon>Gnathifera</taxon>
        <taxon>Rotifera</taxon>
        <taxon>Eurotatoria</taxon>
        <taxon>Monogononta</taxon>
        <taxon>Pseudotrocha</taxon>
        <taxon>Ploima</taxon>
        <taxon>Brachionidae</taxon>
        <taxon>Brachionus</taxon>
    </lineage>
</organism>
<keyword evidence="2" id="KW-1185">Reference proteome</keyword>
<proteinExistence type="predicted"/>
<gene>
    <name evidence="1" type="ORF">BpHYR1_022641</name>
</gene>
<comment type="caution">
    <text evidence="1">The sequence shown here is derived from an EMBL/GenBank/DDBJ whole genome shotgun (WGS) entry which is preliminary data.</text>
</comment>
<reference evidence="1 2" key="1">
    <citation type="journal article" date="2018" name="Sci. Rep.">
        <title>Genomic signatures of local adaptation to the degree of environmental predictability in rotifers.</title>
        <authorList>
            <person name="Franch-Gras L."/>
            <person name="Hahn C."/>
            <person name="Garcia-Roger E.M."/>
            <person name="Carmona M.J."/>
            <person name="Serra M."/>
            <person name="Gomez A."/>
        </authorList>
    </citation>
    <scope>NUCLEOTIDE SEQUENCE [LARGE SCALE GENOMIC DNA]</scope>
    <source>
        <strain evidence="1">HYR1</strain>
    </source>
</reference>